<feature type="compositionally biased region" description="Low complexity" evidence="2">
    <location>
        <begin position="153"/>
        <end position="171"/>
    </location>
</feature>
<feature type="region of interest" description="Disordered" evidence="2">
    <location>
        <begin position="153"/>
        <end position="180"/>
    </location>
</feature>
<dbReference type="Proteomes" id="UP000224854">
    <property type="component" value="Unassembled WGS sequence"/>
</dbReference>
<evidence type="ECO:0000313" key="4">
    <source>
        <dbReference type="EMBL" id="PHH78985.1"/>
    </source>
</evidence>
<evidence type="ECO:0000313" key="5">
    <source>
        <dbReference type="Proteomes" id="UP000224854"/>
    </source>
</evidence>
<dbReference type="AlphaFoldDB" id="A0A2C5ZAT6"/>
<protein>
    <submittedName>
        <fullName evidence="4">Uncharacterized protein</fullName>
    </submittedName>
</protein>
<evidence type="ECO:0000256" key="3">
    <source>
        <dbReference type="SAM" id="Phobius"/>
    </source>
</evidence>
<keyword evidence="3" id="KW-0472">Membrane</keyword>
<keyword evidence="5" id="KW-1185">Reference proteome</keyword>
<keyword evidence="3" id="KW-0812">Transmembrane</keyword>
<reference evidence="4 5" key="1">
    <citation type="submission" date="2017-06" db="EMBL/GenBank/DDBJ databases">
        <title>Ant-infecting Ophiocordyceps genomes reveal a high diversity of potential behavioral manipulation genes and a possible major role for enterotoxins.</title>
        <authorList>
            <person name="De Bekker C."/>
            <person name="Evans H.C."/>
            <person name="Brachmann A."/>
            <person name="Hughes D.P."/>
        </authorList>
    </citation>
    <scope>NUCLEOTIDE SEQUENCE [LARGE SCALE GENOMIC DNA]</scope>
    <source>
        <strain evidence="4 5">1348a</strain>
    </source>
</reference>
<name>A0A2C5ZAT6_9HYPO</name>
<evidence type="ECO:0000256" key="1">
    <source>
        <dbReference type="SAM" id="Coils"/>
    </source>
</evidence>
<feature type="transmembrane region" description="Helical" evidence="3">
    <location>
        <begin position="31"/>
        <end position="60"/>
    </location>
</feature>
<gene>
    <name evidence="4" type="ORF">CDD82_2728</name>
</gene>
<proteinExistence type="predicted"/>
<evidence type="ECO:0000256" key="2">
    <source>
        <dbReference type="SAM" id="MobiDB-lite"/>
    </source>
</evidence>
<keyword evidence="3" id="KW-1133">Transmembrane helix</keyword>
<dbReference type="EMBL" id="NJEU01000202">
    <property type="protein sequence ID" value="PHH78985.1"/>
    <property type="molecule type" value="Genomic_DNA"/>
</dbReference>
<feature type="coiled-coil region" evidence="1">
    <location>
        <begin position="68"/>
        <end position="95"/>
    </location>
</feature>
<sequence>MSNYSKNWTELMQSYLDQSCIEPQECLKFGYIFFIFCSTGFVFLFYLLQTIAPWPVSLIIDKYRSKWYMRHKEELAGIQTTKQNIKRETERLNKDIEARDGRRLRIESLQMQEDMLVKSLKLKQLARVRAQEEEARRQAEEEEEEYEALQMKKTATRAAAAKKAAATVTRKQPARRSTRK</sequence>
<accession>A0A2C5ZAT6</accession>
<comment type="caution">
    <text evidence="4">The sequence shown here is derived from an EMBL/GenBank/DDBJ whole genome shotgun (WGS) entry which is preliminary data.</text>
</comment>
<organism evidence="4 5">
    <name type="scientific">Ophiocordyceps australis</name>
    <dbReference type="NCBI Taxonomy" id="1399860"/>
    <lineage>
        <taxon>Eukaryota</taxon>
        <taxon>Fungi</taxon>
        <taxon>Dikarya</taxon>
        <taxon>Ascomycota</taxon>
        <taxon>Pezizomycotina</taxon>
        <taxon>Sordariomycetes</taxon>
        <taxon>Hypocreomycetidae</taxon>
        <taxon>Hypocreales</taxon>
        <taxon>Ophiocordycipitaceae</taxon>
        <taxon>Ophiocordyceps</taxon>
    </lineage>
</organism>
<keyword evidence="1" id="KW-0175">Coiled coil</keyword>